<sequence length="234" mass="25494">MACLHNLHFALLAFFTFTNAIPFHSLRVTSETSNPSRLAKRTNPILGKAIDVNDAARGGKLVARQGLPTTGAFSNAQQLLTYALFEQATAQSLAITSTREIAPNSRPFFFLKLAGNPANQHELIPEGATELGQITFQGIDTPDAGDDDPGCEKPGTNMYTDYYETGGPVVVVCEDAWVTPDRDDLTCNEIGDTLSDEMIILGHLVLHEYTHWDWLLTHITGGEVVDIHGPDKAN</sequence>
<proteinExistence type="predicted"/>
<organism evidence="2 3">
    <name type="scientific">Endocarpon pusillum (strain Z07020 / HMAS-L-300199)</name>
    <name type="common">Lichen-forming fungus</name>
    <dbReference type="NCBI Taxonomy" id="1263415"/>
    <lineage>
        <taxon>Eukaryota</taxon>
        <taxon>Fungi</taxon>
        <taxon>Dikarya</taxon>
        <taxon>Ascomycota</taxon>
        <taxon>Pezizomycotina</taxon>
        <taxon>Eurotiomycetes</taxon>
        <taxon>Chaetothyriomycetidae</taxon>
        <taxon>Verrucariales</taxon>
        <taxon>Verrucariaceae</taxon>
        <taxon>Endocarpon</taxon>
    </lineage>
</organism>
<keyword evidence="1" id="KW-0732">Signal</keyword>
<dbReference type="HOGENOM" id="CLU_1185005_0_0_1"/>
<evidence type="ECO:0008006" key="4">
    <source>
        <dbReference type="Google" id="ProtNLM"/>
    </source>
</evidence>
<reference evidence="3" key="1">
    <citation type="journal article" date="2014" name="BMC Genomics">
        <title>Genome characteristics reveal the impact of lichenization on lichen-forming fungus Endocarpon pusillum Hedwig (Verrucariales, Ascomycota).</title>
        <authorList>
            <person name="Wang Y.-Y."/>
            <person name="Liu B."/>
            <person name="Zhang X.-Y."/>
            <person name="Zhou Q.-M."/>
            <person name="Zhang T."/>
            <person name="Li H."/>
            <person name="Yu Y.-F."/>
            <person name="Zhang X.-L."/>
            <person name="Hao X.-Y."/>
            <person name="Wang M."/>
            <person name="Wang L."/>
            <person name="Wei J.-C."/>
        </authorList>
    </citation>
    <scope>NUCLEOTIDE SEQUENCE [LARGE SCALE GENOMIC DNA]</scope>
    <source>
        <strain evidence="3">Z07020 / HMAS-L-300199</strain>
    </source>
</reference>
<dbReference type="EMBL" id="KE720795">
    <property type="protein sequence ID" value="ERF75830.1"/>
    <property type="molecule type" value="Genomic_DNA"/>
</dbReference>
<keyword evidence="3" id="KW-1185">Reference proteome</keyword>
<evidence type="ECO:0000256" key="1">
    <source>
        <dbReference type="SAM" id="SignalP"/>
    </source>
</evidence>
<dbReference type="OrthoDB" id="4340678at2759"/>
<protein>
    <recommendedName>
        <fullName evidence="4">Lysine-specific metallo-endopeptidase domain-containing protein</fullName>
    </recommendedName>
</protein>
<feature type="chain" id="PRO_5004612962" description="Lysine-specific metallo-endopeptidase domain-containing protein" evidence="1">
    <location>
        <begin position="21"/>
        <end position="234"/>
    </location>
</feature>
<name>U1HYA0_ENDPU</name>
<evidence type="ECO:0000313" key="2">
    <source>
        <dbReference type="EMBL" id="ERF75830.1"/>
    </source>
</evidence>
<accession>U1HYA0</accession>
<dbReference type="Proteomes" id="UP000019373">
    <property type="component" value="Unassembled WGS sequence"/>
</dbReference>
<evidence type="ECO:0000313" key="3">
    <source>
        <dbReference type="Proteomes" id="UP000019373"/>
    </source>
</evidence>
<dbReference type="GeneID" id="19236254"/>
<dbReference type="AlphaFoldDB" id="U1HYA0"/>
<feature type="signal peptide" evidence="1">
    <location>
        <begin position="1"/>
        <end position="20"/>
    </location>
</feature>
<gene>
    <name evidence="2" type="ORF">EPUS_01196</name>
</gene>
<dbReference type="RefSeq" id="XP_007786679.1">
    <property type="nucleotide sequence ID" value="XM_007788489.1"/>
</dbReference>